<dbReference type="EMBL" id="KF849371">
    <property type="protein sequence ID" value="AHJ81334.1"/>
    <property type="molecule type" value="mRNA"/>
</dbReference>
<accession>W8EC29</accession>
<dbReference type="InterPro" id="IPR019826">
    <property type="entry name" value="Carboxylesterase_B_AS"/>
</dbReference>
<evidence type="ECO:0000256" key="1">
    <source>
        <dbReference type="ARBA" id="ARBA00005964"/>
    </source>
</evidence>
<evidence type="ECO:0000256" key="3">
    <source>
        <dbReference type="ARBA" id="ARBA00022801"/>
    </source>
</evidence>
<sequence length="566" mass="63203">MNPCLLQQLVVHLQEGVVRGHPKQTVYGYPYVRFSGIPYAEPPVGPLRYKSPVPKAPWLGVHDAKTEGPPCPQLTDSGAYIGRENCLYLNVYAPRQQGPLHKVMVWIHGGGFVQGEGGRTQFGPDFLVERGVILVTLNYRLGVLGFLSMESEAAPGNYGLKDQNLALRWVRRNIRAFGGDPDDVTVFGESAGAASVHYHLLSKSSWGLFSRAIASSASALSPWALSRTPRQRARSLAVSLGLPANASDQQALQLLATVPPWLMLVHSRNALSNRDNASLFTSVFVPSVEPIHEGAFLTEDPTSLMRKGSFRHVPLIAGVNSKEGNFFVSDGVLSTNESLENFNYNFVNIIGPDIRDKSQMNQDTIAEMAATFYYGNDEITREKDLNTSNLLTDLFFEEPVDSAVRIIAMASHEPVRYYRFSFKGPNSAVQDEPGTISYKILNIVNDFFLFVVCVHCLKTNFARVAHGEDLKYIFLTSISKQNLDRNSDEGITRDRMVDMWTNFAKYGDPTPVPTPLLNTTWKPYSQHAEYFLDIGRDLTLDSSLDEERMAFWHEHLPPLRDIKSVR</sequence>
<evidence type="ECO:0000313" key="7">
    <source>
        <dbReference type="EMBL" id="AHJ81334.1"/>
    </source>
</evidence>
<feature type="domain" description="Carboxylesterase type B" evidence="6">
    <location>
        <begin position="8"/>
        <end position="552"/>
    </location>
</feature>
<keyword evidence="4" id="KW-0325">Glycoprotein</keyword>
<dbReference type="InterPro" id="IPR002018">
    <property type="entry name" value="CarbesteraseB"/>
</dbReference>
<organism evidence="7">
    <name type="scientific">Locusta migratoria</name>
    <name type="common">Migratory locust</name>
    <dbReference type="NCBI Taxonomy" id="7004"/>
    <lineage>
        <taxon>Eukaryota</taxon>
        <taxon>Metazoa</taxon>
        <taxon>Ecdysozoa</taxon>
        <taxon>Arthropoda</taxon>
        <taxon>Hexapoda</taxon>
        <taxon>Insecta</taxon>
        <taxon>Pterygota</taxon>
        <taxon>Neoptera</taxon>
        <taxon>Polyneoptera</taxon>
        <taxon>Orthoptera</taxon>
        <taxon>Caelifera</taxon>
        <taxon>Acrididea</taxon>
        <taxon>Acridomorpha</taxon>
        <taxon>Acridoidea</taxon>
        <taxon>Acrididae</taxon>
        <taxon>Oedipodinae</taxon>
        <taxon>Locusta</taxon>
    </lineage>
</organism>
<dbReference type="EC" id="3.1.1.-" evidence="5"/>
<keyword evidence="3 5" id="KW-0378">Hydrolase</keyword>
<dbReference type="InterPro" id="IPR029058">
    <property type="entry name" value="AB_hydrolase_fold"/>
</dbReference>
<evidence type="ECO:0000259" key="6">
    <source>
        <dbReference type="Pfam" id="PF00135"/>
    </source>
</evidence>
<evidence type="ECO:0000256" key="4">
    <source>
        <dbReference type="ARBA" id="ARBA00023180"/>
    </source>
</evidence>
<dbReference type="SUPFAM" id="SSF53474">
    <property type="entry name" value="alpha/beta-Hydrolases"/>
    <property type="match status" value="1"/>
</dbReference>
<dbReference type="PANTHER" id="PTHR43142:SF1">
    <property type="entry name" value="CARBOXYLIC ESTER HYDROLASE"/>
    <property type="match status" value="1"/>
</dbReference>
<comment type="similarity">
    <text evidence="1 5">Belongs to the type-B carboxylesterase/lipase family.</text>
</comment>
<evidence type="ECO:0000256" key="5">
    <source>
        <dbReference type="RuleBase" id="RU361235"/>
    </source>
</evidence>
<reference evidence="7" key="1">
    <citation type="submission" date="2013-11" db="EMBL/GenBank/DDBJ databases">
        <title>Molecular and Functional Characterization of cDNAs Putatively Encoding Carboxylesterases from the Migratory Locust, Locusta migratoria.</title>
        <authorList>
            <person name="Zhang J."/>
            <person name="Li D."/>
            <person name="Ge P."/>
            <person name="Guo Y."/>
            <person name="Zhu K.Y."/>
            <person name="Ma E."/>
            <person name="Zhang J."/>
        </authorList>
    </citation>
    <scope>NUCLEOTIDE SEQUENCE</scope>
</reference>
<protein>
    <recommendedName>
        <fullName evidence="5">Carboxylic ester hydrolase</fullName>
        <ecNumber evidence="5">3.1.1.-</ecNumber>
    </recommendedName>
</protein>
<evidence type="ECO:0000256" key="2">
    <source>
        <dbReference type="ARBA" id="ARBA00022487"/>
    </source>
</evidence>
<proteinExistence type="evidence at transcript level"/>
<dbReference type="Pfam" id="PF00135">
    <property type="entry name" value="COesterase"/>
    <property type="match status" value="1"/>
</dbReference>
<keyword evidence="2" id="KW-0719">Serine esterase</keyword>
<dbReference type="PANTHER" id="PTHR43142">
    <property type="entry name" value="CARBOXYLIC ESTER HYDROLASE"/>
    <property type="match status" value="1"/>
</dbReference>
<dbReference type="Gene3D" id="3.40.50.1820">
    <property type="entry name" value="alpha/beta hydrolase"/>
    <property type="match status" value="1"/>
</dbReference>
<dbReference type="GO" id="GO:0052689">
    <property type="term" value="F:carboxylic ester hydrolase activity"/>
    <property type="evidence" value="ECO:0007669"/>
    <property type="project" value="UniProtKB-KW"/>
</dbReference>
<dbReference type="ESTHER" id="locmi-w8ec29">
    <property type="family name" value="Carb_B_Arthropoda"/>
</dbReference>
<dbReference type="AlphaFoldDB" id="W8EC29"/>
<dbReference type="PROSITE" id="PS00122">
    <property type="entry name" value="CARBOXYLESTERASE_B_1"/>
    <property type="match status" value="1"/>
</dbReference>
<name>W8EC29_LOCMI</name>